<protein>
    <submittedName>
        <fullName evidence="2">Uncharacterized protein</fullName>
    </submittedName>
</protein>
<accession>A0AAV4XXY0</accession>
<comment type="caution">
    <text evidence="2">The sequence shown here is derived from an EMBL/GenBank/DDBJ whole genome shotgun (WGS) entry which is preliminary data.</text>
</comment>
<dbReference type="Proteomes" id="UP001054945">
    <property type="component" value="Unassembled WGS sequence"/>
</dbReference>
<keyword evidence="3" id="KW-1185">Reference proteome</keyword>
<evidence type="ECO:0000313" key="2">
    <source>
        <dbReference type="EMBL" id="GIY99822.1"/>
    </source>
</evidence>
<feature type="compositionally biased region" description="Basic and acidic residues" evidence="1">
    <location>
        <begin position="97"/>
        <end position="106"/>
    </location>
</feature>
<evidence type="ECO:0000313" key="3">
    <source>
        <dbReference type="Proteomes" id="UP001054945"/>
    </source>
</evidence>
<feature type="region of interest" description="Disordered" evidence="1">
    <location>
        <begin position="78"/>
        <end position="106"/>
    </location>
</feature>
<dbReference type="EMBL" id="BPLR01001088">
    <property type="protein sequence ID" value="GIY99822.1"/>
    <property type="molecule type" value="Genomic_DNA"/>
</dbReference>
<feature type="region of interest" description="Disordered" evidence="1">
    <location>
        <begin position="1"/>
        <end position="61"/>
    </location>
</feature>
<proteinExistence type="predicted"/>
<dbReference type="AlphaFoldDB" id="A0AAV4XXY0"/>
<feature type="compositionally biased region" description="Low complexity" evidence="1">
    <location>
        <begin position="7"/>
        <end position="28"/>
    </location>
</feature>
<name>A0AAV4XXY0_CAEEX</name>
<evidence type="ECO:0000256" key="1">
    <source>
        <dbReference type="SAM" id="MobiDB-lite"/>
    </source>
</evidence>
<reference evidence="2 3" key="1">
    <citation type="submission" date="2021-06" db="EMBL/GenBank/DDBJ databases">
        <title>Caerostris extrusa draft genome.</title>
        <authorList>
            <person name="Kono N."/>
            <person name="Arakawa K."/>
        </authorList>
    </citation>
    <scope>NUCLEOTIDE SEQUENCE [LARGE SCALE GENOMIC DNA]</scope>
</reference>
<sequence length="106" mass="11594">MRPAMESTKSSRPSSCAASSFPSPSATTCCTCTDGRHPQVPPATPKRHHVEPCPPLAHRGSEGTEDVLVLFHVHRSHGPSTWHSAVHQRMGISSQRRRVDVDHRGI</sequence>
<gene>
    <name evidence="2" type="ORF">CEXT_67071</name>
</gene>
<organism evidence="2 3">
    <name type="scientific">Caerostris extrusa</name>
    <name type="common">Bark spider</name>
    <name type="synonym">Caerostris bankana</name>
    <dbReference type="NCBI Taxonomy" id="172846"/>
    <lineage>
        <taxon>Eukaryota</taxon>
        <taxon>Metazoa</taxon>
        <taxon>Ecdysozoa</taxon>
        <taxon>Arthropoda</taxon>
        <taxon>Chelicerata</taxon>
        <taxon>Arachnida</taxon>
        <taxon>Araneae</taxon>
        <taxon>Araneomorphae</taxon>
        <taxon>Entelegynae</taxon>
        <taxon>Araneoidea</taxon>
        <taxon>Araneidae</taxon>
        <taxon>Caerostris</taxon>
    </lineage>
</organism>